<accession>A0A318XII6</accession>
<dbReference type="RefSeq" id="WP_110463418.1">
    <property type="nucleotide sequence ID" value="NZ_QKMR01000028.1"/>
</dbReference>
<name>A0A318XII6_9FIRM</name>
<evidence type="ECO:0000313" key="2">
    <source>
        <dbReference type="Proteomes" id="UP000248132"/>
    </source>
</evidence>
<keyword evidence="2" id="KW-1185">Reference proteome</keyword>
<gene>
    <name evidence="1" type="ORF">LY28_03464</name>
</gene>
<comment type="caution">
    <text evidence="1">The sequence shown here is derived from an EMBL/GenBank/DDBJ whole genome shotgun (WGS) entry which is preliminary data.</text>
</comment>
<evidence type="ECO:0000313" key="1">
    <source>
        <dbReference type="EMBL" id="PYG84930.1"/>
    </source>
</evidence>
<dbReference type="EMBL" id="QKMR01000028">
    <property type="protein sequence ID" value="PYG84930.1"/>
    <property type="molecule type" value="Genomic_DNA"/>
</dbReference>
<proteinExistence type="predicted"/>
<protein>
    <submittedName>
        <fullName evidence="1">Uncharacterized protein</fullName>
    </submittedName>
</protein>
<reference evidence="1 2" key="1">
    <citation type="submission" date="2018-06" db="EMBL/GenBank/DDBJ databases">
        <title>Genomic Encyclopedia of Type Strains, Phase I: the one thousand microbial genomes (KMG-I) project.</title>
        <authorList>
            <person name="Kyrpides N."/>
        </authorList>
    </citation>
    <scope>NUCLEOTIDE SEQUENCE [LARGE SCALE GENOMIC DNA]</scope>
    <source>
        <strain evidence="1 2">DSM 19573</strain>
    </source>
</reference>
<sequence>MAGERRVPNYRKLHPAVSEEVIAVLRQSERKMHYQEYDLKTKKFAVIKINRKIFSYQAEKLSWNGWKKQKFSSGMKIPM</sequence>
<dbReference type="OrthoDB" id="9814320at2"/>
<dbReference type="AlphaFoldDB" id="A0A318XII6"/>
<organism evidence="1 2">
    <name type="scientific">Ruminiclostridium sufflavum DSM 19573</name>
    <dbReference type="NCBI Taxonomy" id="1121337"/>
    <lineage>
        <taxon>Bacteria</taxon>
        <taxon>Bacillati</taxon>
        <taxon>Bacillota</taxon>
        <taxon>Clostridia</taxon>
        <taxon>Eubacteriales</taxon>
        <taxon>Oscillospiraceae</taxon>
        <taxon>Ruminiclostridium</taxon>
    </lineage>
</organism>
<dbReference type="Proteomes" id="UP000248132">
    <property type="component" value="Unassembled WGS sequence"/>
</dbReference>